<protein>
    <submittedName>
        <fullName evidence="2">Uncharacterized protein</fullName>
    </submittedName>
</protein>
<dbReference type="RefSeq" id="WP_151134007.1">
    <property type="nucleotide sequence ID" value="NZ_CP043311.1"/>
</dbReference>
<keyword evidence="1" id="KW-0472">Membrane</keyword>
<organism evidence="2 3">
    <name type="scientific">Metapseudomonas lalkuanensis</name>
    <dbReference type="NCBI Taxonomy" id="2604832"/>
    <lineage>
        <taxon>Bacteria</taxon>
        <taxon>Pseudomonadati</taxon>
        <taxon>Pseudomonadota</taxon>
        <taxon>Gammaproteobacteria</taxon>
        <taxon>Pseudomonadales</taxon>
        <taxon>Pseudomonadaceae</taxon>
        <taxon>Metapseudomonas</taxon>
    </lineage>
</organism>
<reference evidence="2 3" key="1">
    <citation type="submission" date="2019-08" db="EMBL/GenBank/DDBJ databases">
        <title>Whole-genome Sequencing of e-waste polymer degrading bacterium Pseudomonas sp. strain PE08.</title>
        <authorList>
            <person name="Kirdat K."/>
            <person name="Debbarma P."/>
            <person name="Narawade N."/>
            <person name="Suyal D."/>
            <person name="Thorat V."/>
            <person name="Shouche Y."/>
            <person name="Goel R."/>
            <person name="Yadav A."/>
        </authorList>
    </citation>
    <scope>NUCLEOTIDE SEQUENCE [LARGE SCALE GENOMIC DNA]</scope>
    <source>
        <strain evidence="2 3">PE08</strain>
    </source>
</reference>
<dbReference type="AlphaFoldDB" id="A0A5J6QLC2"/>
<gene>
    <name evidence="2" type="ORF">FXN65_15345</name>
</gene>
<feature type="transmembrane region" description="Helical" evidence="1">
    <location>
        <begin position="72"/>
        <end position="91"/>
    </location>
</feature>
<name>A0A5J6QLC2_9GAMM</name>
<proteinExistence type="predicted"/>
<keyword evidence="1" id="KW-1133">Transmembrane helix</keyword>
<feature type="transmembrane region" description="Helical" evidence="1">
    <location>
        <begin position="158"/>
        <end position="178"/>
    </location>
</feature>
<accession>A0A5J6QLC2</accession>
<evidence type="ECO:0000256" key="1">
    <source>
        <dbReference type="SAM" id="Phobius"/>
    </source>
</evidence>
<feature type="transmembrane region" description="Helical" evidence="1">
    <location>
        <begin position="20"/>
        <end position="43"/>
    </location>
</feature>
<feature type="transmembrane region" description="Helical" evidence="1">
    <location>
        <begin position="111"/>
        <end position="129"/>
    </location>
</feature>
<dbReference type="EMBL" id="CP043311">
    <property type="protein sequence ID" value="QEY63360.1"/>
    <property type="molecule type" value="Genomic_DNA"/>
</dbReference>
<dbReference type="Proteomes" id="UP000327179">
    <property type="component" value="Chromosome"/>
</dbReference>
<evidence type="ECO:0000313" key="2">
    <source>
        <dbReference type="EMBL" id="QEY63360.1"/>
    </source>
</evidence>
<keyword evidence="3" id="KW-1185">Reference proteome</keyword>
<dbReference type="KEGG" id="plal:FXN65_15345"/>
<keyword evidence="1" id="KW-0812">Transmembrane</keyword>
<evidence type="ECO:0000313" key="3">
    <source>
        <dbReference type="Proteomes" id="UP000327179"/>
    </source>
</evidence>
<sequence>MQVRTRRRGLIDTRFGEKYVYVALAIVAIVSLVDFPGISLNAIQDAVSWFSSGMAQKIVRIAQEREVPVRSAITLASALVLSWGGFVYFIFSIPAEQMRQNYLLERKAWNYMGLVIGCLVFHGLSLMMLSRPAWEEFSARPDGFFSRNLDYLTQTDTGLGIAVAFLTLVTAYAYATLLKTIYAHLKAG</sequence>